<sequence>MKKLTLTLALMATVILPTVVLADAKKGHRLYKKKMQRKCKFAGSIFARKHSQDEWEKIKEEGKFKDEAKKLCPAMDFSKLKPKQWDDLYDFSYTYGVGGKVPNGCDPK</sequence>
<proteinExistence type="predicted"/>
<evidence type="ECO:0000256" key="1">
    <source>
        <dbReference type="SAM" id="SignalP"/>
    </source>
</evidence>
<dbReference type="AlphaFoldDB" id="A0A151CJ15"/>
<dbReference type="STRING" id="1630136.AS592_10210"/>
<reference evidence="2 3" key="1">
    <citation type="submission" date="2015-11" db="EMBL/GenBank/DDBJ databases">
        <title>Draft genome of Sulfurovum riftiae 1812E, a member of the Epsilonproteobacteria isolated from the tube of the deep-sea hydrothermal vent tubewom Riftia pachyptila.</title>
        <authorList>
            <person name="Vetriani C."/>
            <person name="Giovannelli D."/>
        </authorList>
    </citation>
    <scope>NUCLEOTIDE SEQUENCE [LARGE SCALE GENOMIC DNA]</scope>
    <source>
        <strain evidence="2 3">1812E</strain>
    </source>
</reference>
<accession>A0A151CJ15</accession>
<evidence type="ECO:0008006" key="4">
    <source>
        <dbReference type="Google" id="ProtNLM"/>
    </source>
</evidence>
<evidence type="ECO:0000313" key="3">
    <source>
        <dbReference type="Proteomes" id="UP000075359"/>
    </source>
</evidence>
<dbReference type="RefSeq" id="WP_067328349.1">
    <property type="nucleotide sequence ID" value="NZ_LNKT01000001.1"/>
</dbReference>
<organism evidence="2 3">
    <name type="scientific">Sulfurovum riftiae</name>
    <dbReference type="NCBI Taxonomy" id="1630136"/>
    <lineage>
        <taxon>Bacteria</taxon>
        <taxon>Pseudomonadati</taxon>
        <taxon>Campylobacterota</taxon>
        <taxon>Epsilonproteobacteria</taxon>
        <taxon>Campylobacterales</taxon>
        <taxon>Sulfurovaceae</taxon>
        <taxon>Sulfurovum</taxon>
    </lineage>
</organism>
<keyword evidence="1" id="KW-0732">Signal</keyword>
<protein>
    <recommendedName>
        <fullName evidence="4">Cytochrome C</fullName>
    </recommendedName>
</protein>
<feature type="chain" id="PRO_5007578586" description="Cytochrome C" evidence="1">
    <location>
        <begin position="23"/>
        <end position="108"/>
    </location>
</feature>
<comment type="caution">
    <text evidence="2">The sequence shown here is derived from an EMBL/GenBank/DDBJ whole genome shotgun (WGS) entry which is preliminary data.</text>
</comment>
<name>A0A151CJ15_9BACT</name>
<gene>
    <name evidence="2" type="ORF">AS592_10210</name>
</gene>
<evidence type="ECO:0000313" key="2">
    <source>
        <dbReference type="EMBL" id="KYJ87477.1"/>
    </source>
</evidence>
<feature type="signal peptide" evidence="1">
    <location>
        <begin position="1"/>
        <end position="22"/>
    </location>
</feature>
<dbReference type="OrthoDB" id="5334626at2"/>
<dbReference type="EMBL" id="LNKT01000001">
    <property type="protein sequence ID" value="KYJ87477.1"/>
    <property type="molecule type" value="Genomic_DNA"/>
</dbReference>
<keyword evidence="3" id="KW-1185">Reference proteome</keyword>
<dbReference type="Proteomes" id="UP000075359">
    <property type="component" value="Unassembled WGS sequence"/>
</dbReference>